<dbReference type="SUPFAM" id="SSF51395">
    <property type="entry name" value="FMN-linked oxidoreductases"/>
    <property type="match status" value="1"/>
</dbReference>
<evidence type="ECO:0000256" key="3">
    <source>
        <dbReference type="ARBA" id="ARBA00022630"/>
    </source>
</evidence>
<dbReference type="GO" id="GO:0000287">
    <property type="term" value="F:magnesium ion binding"/>
    <property type="evidence" value="ECO:0007669"/>
    <property type="project" value="UniProtKB-UniRule"/>
</dbReference>
<accession>A0A172YHX3</accession>
<evidence type="ECO:0000256" key="10">
    <source>
        <dbReference type="ARBA" id="ARBA00025810"/>
    </source>
</evidence>
<dbReference type="STRING" id="376489.A5892_16355"/>
<dbReference type="CDD" id="cd02811">
    <property type="entry name" value="IDI-2_FMN"/>
    <property type="match status" value="1"/>
</dbReference>
<comment type="cofactor">
    <cofactor evidence="1 11">
        <name>FMN</name>
        <dbReference type="ChEBI" id="CHEBI:58210"/>
    </cofactor>
</comment>
<dbReference type="GO" id="GO:0070402">
    <property type="term" value="F:NADPH binding"/>
    <property type="evidence" value="ECO:0007669"/>
    <property type="project" value="UniProtKB-UniRule"/>
</dbReference>
<feature type="binding site" evidence="11">
    <location>
        <position position="153"/>
    </location>
    <ligand>
        <name>Mg(2+)</name>
        <dbReference type="ChEBI" id="CHEBI:18420"/>
    </ligand>
</feature>
<evidence type="ECO:0000313" key="14">
    <source>
        <dbReference type="Proteomes" id="UP000077875"/>
    </source>
</evidence>
<protein>
    <recommendedName>
        <fullName evidence="11">Isopentenyl-diphosphate delta-isomerase</fullName>
        <shortName evidence="11">IPP isomerase</shortName>
        <ecNumber evidence="11">5.3.3.2</ecNumber>
    </recommendedName>
    <alternativeName>
        <fullName evidence="11">Isopentenyl diphosphate:dimethylallyl diphosphate isomerase</fullName>
    </alternativeName>
    <alternativeName>
        <fullName evidence="11">Isopentenyl pyrophosphate isomerase</fullName>
    </alternativeName>
    <alternativeName>
        <fullName evidence="11">Type 2 isopentenyl diphosphate isomerase</fullName>
        <shortName evidence="11">IDI-2</shortName>
    </alternativeName>
</protein>
<dbReference type="RefSeq" id="WP_064123697.1">
    <property type="nucleotide sequence ID" value="NZ_CP015243.1"/>
</dbReference>
<evidence type="ECO:0000256" key="1">
    <source>
        <dbReference type="ARBA" id="ARBA00001917"/>
    </source>
</evidence>
<keyword evidence="2 11" id="KW-0963">Cytoplasm</keyword>
<feature type="binding site" evidence="11">
    <location>
        <begin position="281"/>
        <end position="282"/>
    </location>
    <ligand>
        <name>FMN</name>
        <dbReference type="ChEBI" id="CHEBI:58210"/>
    </ligand>
</feature>
<evidence type="ECO:0000256" key="5">
    <source>
        <dbReference type="ARBA" id="ARBA00022723"/>
    </source>
</evidence>
<comment type="function">
    <text evidence="11">Involved in the biosynthesis of isoprenoids. Catalyzes the 1,3-allylic rearrangement of the homoallylic substrate isopentenyl (IPP) to its allylic isomer, dimethylallyl diphosphate (DMAPP).</text>
</comment>
<feature type="binding site" evidence="11">
    <location>
        <position position="122"/>
    </location>
    <ligand>
        <name>FMN</name>
        <dbReference type="ChEBI" id="CHEBI:58210"/>
    </ligand>
</feature>
<reference evidence="13 14" key="1">
    <citation type="submission" date="2016-04" db="EMBL/GenBank/DDBJ databases">
        <title>Complete Genome Sequence of Halotalea alkalilenta IHB B 13600.</title>
        <authorList>
            <person name="Swarnkar M.K."/>
            <person name="Sharma A."/>
            <person name="Kaushal K."/>
            <person name="Soni R."/>
            <person name="Rana S."/>
            <person name="Singh A.K."/>
            <person name="Gulati A."/>
        </authorList>
    </citation>
    <scope>NUCLEOTIDE SEQUENCE [LARGE SCALE GENOMIC DNA]</scope>
    <source>
        <strain evidence="13 14">IHB B 13600</strain>
    </source>
</reference>
<dbReference type="Proteomes" id="UP000077875">
    <property type="component" value="Chromosome"/>
</dbReference>
<dbReference type="AlphaFoldDB" id="A0A172YHX3"/>
<keyword evidence="14" id="KW-1185">Reference proteome</keyword>
<keyword evidence="4 11" id="KW-0288">FMN</keyword>
<keyword evidence="9 11" id="KW-0413">Isomerase</keyword>
<dbReference type="EMBL" id="CP015243">
    <property type="protein sequence ID" value="ANF58841.1"/>
    <property type="molecule type" value="Genomic_DNA"/>
</dbReference>
<sequence length="358" mass="39128">MSHQQRKDDHVAHAHALYRERRINDFDHLDFVHHSFPELDCVAISLATRTRAFAWPFPFYINGMTGGSAKTLEINRQLGEVAQATGLAIASGSQSAALKDPNVRASFSVLRERHPNGFVLGNVGAGVSPTQAEQAVEMLHADALQVHINAPQELVMPEGDREFGAWLDNIEAIRARVGVPVVVKEVGFGMSEETAFRLRERGVELVDVSGRGGTNFIAIENLRRSAQEYDYLEGWGQSAVVSLLEVSPHMGALDVLASGGVRHPLDVLKALALGARAVGVSGRVLHILLSEGPEVLIETLEAWKAQLRTLMAMVGATTVEELRHTDLLIRGPVREHCELRGIDPMTYARRARSARHGG</sequence>
<evidence type="ECO:0000313" key="13">
    <source>
        <dbReference type="EMBL" id="ANF58841.1"/>
    </source>
</evidence>
<feature type="binding site" evidence="11">
    <location>
        <position position="209"/>
    </location>
    <ligand>
        <name>FMN</name>
        <dbReference type="ChEBI" id="CHEBI:58210"/>
    </ligand>
</feature>
<feature type="binding site" evidence="11">
    <location>
        <position position="214"/>
    </location>
    <ligand>
        <name>FMN</name>
        <dbReference type="ChEBI" id="CHEBI:58210"/>
    </ligand>
</feature>
<feature type="binding site" evidence="11">
    <location>
        <position position="93"/>
    </location>
    <ligand>
        <name>FMN</name>
        <dbReference type="ChEBI" id="CHEBI:58210"/>
    </ligand>
</feature>
<comment type="subcellular location">
    <subcellularLocation>
        <location evidence="11">Cytoplasm</location>
    </subcellularLocation>
</comment>
<gene>
    <name evidence="11" type="primary">fni</name>
    <name evidence="13" type="ORF">A5892_16355</name>
</gene>
<dbReference type="Pfam" id="PF01070">
    <property type="entry name" value="FMN_dh"/>
    <property type="match status" value="1"/>
</dbReference>
<comment type="catalytic activity">
    <reaction evidence="11">
        <text>isopentenyl diphosphate = dimethylallyl diphosphate</text>
        <dbReference type="Rhea" id="RHEA:23284"/>
        <dbReference type="ChEBI" id="CHEBI:57623"/>
        <dbReference type="ChEBI" id="CHEBI:128769"/>
        <dbReference type="EC" id="5.3.3.2"/>
    </reaction>
</comment>
<dbReference type="GO" id="GO:0004452">
    <property type="term" value="F:isopentenyl-diphosphate delta-isomerase activity"/>
    <property type="evidence" value="ECO:0007669"/>
    <property type="project" value="UniProtKB-UniRule"/>
</dbReference>
<evidence type="ECO:0000256" key="2">
    <source>
        <dbReference type="ARBA" id="ARBA00022490"/>
    </source>
</evidence>
<keyword evidence="3 11" id="KW-0285">Flavoprotein</keyword>
<evidence type="ECO:0000256" key="11">
    <source>
        <dbReference type="HAMAP-Rule" id="MF_00354"/>
    </source>
</evidence>
<evidence type="ECO:0000259" key="12">
    <source>
        <dbReference type="Pfam" id="PF01070"/>
    </source>
</evidence>
<dbReference type="HAMAP" id="MF_00354">
    <property type="entry name" value="Idi_2"/>
    <property type="match status" value="1"/>
</dbReference>
<evidence type="ECO:0000256" key="8">
    <source>
        <dbReference type="ARBA" id="ARBA00023229"/>
    </source>
</evidence>
<feature type="binding site" evidence="11">
    <location>
        <begin position="63"/>
        <end position="65"/>
    </location>
    <ligand>
        <name>FMN</name>
        <dbReference type="ChEBI" id="CHEBI:58210"/>
    </ligand>
</feature>
<dbReference type="GO" id="GO:0010181">
    <property type="term" value="F:FMN binding"/>
    <property type="evidence" value="ECO:0007669"/>
    <property type="project" value="UniProtKB-UniRule"/>
</dbReference>
<evidence type="ECO:0000256" key="7">
    <source>
        <dbReference type="ARBA" id="ARBA00022857"/>
    </source>
</evidence>
<dbReference type="PANTHER" id="PTHR43665">
    <property type="entry name" value="ISOPENTENYL-DIPHOSPHATE DELTA-ISOMERASE"/>
    <property type="match status" value="1"/>
</dbReference>
<dbReference type="InterPro" id="IPR011179">
    <property type="entry name" value="IPdP_isomerase"/>
</dbReference>
<dbReference type="Gene3D" id="3.20.20.70">
    <property type="entry name" value="Aldolase class I"/>
    <property type="match status" value="1"/>
</dbReference>
<dbReference type="PIRSF" id="PIRSF003314">
    <property type="entry name" value="IPP_isomerase"/>
    <property type="match status" value="1"/>
</dbReference>
<dbReference type="InterPro" id="IPR013785">
    <property type="entry name" value="Aldolase_TIM"/>
</dbReference>
<feature type="binding site" evidence="11">
    <location>
        <position position="184"/>
    </location>
    <ligand>
        <name>FMN</name>
        <dbReference type="ChEBI" id="CHEBI:58210"/>
    </ligand>
</feature>
<dbReference type="GO" id="GO:0008299">
    <property type="term" value="P:isoprenoid biosynthetic process"/>
    <property type="evidence" value="ECO:0007669"/>
    <property type="project" value="UniProtKB-UniRule"/>
</dbReference>
<feature type="domain" description="FMN-dependent dehydrogenase" evidence="12">
    <location>
        <begin position="165"/>
        <end position="325"/>
    </location>
</feature>
<feature type="binding site" evidence="11">
    <location>
        <begin position="6"/>
        <end position="7"/>
    </location>
    <ligand>
        <name>substrate</name>
    </ligand>
</feature>
<keyword evidence="8 11" id="KW-0414">Isoprene biosynthesis</keyword>
<comment type="similarity">
    <text evidence="11">Belongs to the IPP isomerase type 2 family.</text>
</comment>
<organism evidence="13 14">
    <name type="scientific">Halotalea alkalilenta</name>
    <dbReference type="NCBI Taxonomy" id="376489"/>
    <lineage>
        <taxon>Bacteria</taxon>
        <taxon>Pseudomonadati</taxon>
        <taxon>Pseudomonadota</taxon>
        <taxon>Gammaproteobacteria</taxon>
        <taxon>Oceanospirillales</taxon>
        <taxon>Halomonadaceae</taxon>
        <taxon>Halotalea</taxon>
    </lineage>
</organism>
<dbReference type="NCBIfam" id="TIGR02151">
    <property type="entry name" value="IPP_isom_2"/>
    <property type="match status" value="1"/>
</dbReference>
<dbReference type="PANTHER" id="PTHR43665:SF1">
    <property type="entry name" value="ISOPENTENYL-DIPHOSPHATE DELTA-ISOMERASE"/>
    <property type="match status" value="1"/>
</dbReference>
<feature type="binding site" evidence="11">
    <location>
        <position position="152"/>
    </location>
    <ligand>
        <name>substrate</name>
    </ligand>
</feature>
<dbReference type="KEGG" id="haa:A5892_16355"/>
<keyword evidence="7 11" id="KW-0521">NADP</keyword>
<name>A0A172YHX3_9GAMM</name>
<dbReference type="EC" id="5.3.3.2" evidence="11"/>
<proteinExistence type="inferred from homology"/>
<comment type="cofactor">
    <cofactor evidence="11">
        <name>Mg(2+)</name>
        <dbReference type="ChEBI" id="CHEBI:18420"/>
    </cofactor>
</comment>
<dbReference type="GO" id="GO:0005737">
    <property type="term" value="C:cytoplasm"/>
    <property type="evidence" value="ECO:0007669"/>
    <property type="project" value="UniProtKB-SubCell"/>
</dbReference>
<evidence type="ECO:0000256" key="4">
    <source>
        <dbReference type="ARBA" id="ARBA00022643"/>
    </source>
</evidence>
<comment type="caution">
    <text evidence="11">Lacks conserved residue(s) required for the propagation of feature annotation.</text>
</comment>
<comment type="subunit">
    <text evidence="10 11">Homooctamer. Dimer of tetramers.</text>
</comment>
<dbReference type="InterPro" id="IPR000262">
    <property type="entry name" value="FMN-dep_DH"/>
</dbReference>
<keyword evidence="5 11" id="KW-0479">Metal-binding</keyword>
<evidence type="ECO:0000256" key="6">
    <source>
        <dbReference type="ARBA" id="ARBA00022842"/>
    </source>
</evidence>
<dbReference type="GO" id="GO:0016491">
    <property type="term" value="F:oxidoreductase activity"/>
    <property type="evidence" value="ECO:0007669"/>
    <property type="project" value="InterPro"/>
</dbReference>
<evidence type="ECO:0000256" key="9">
    <source>
        <dbReference type="ARBA" id="ARBA00023235"/>
    </source>
</evidence>
<keyword evidence="6 11" id="KW-0460">Magnesium</keyword>
<comment type="cofactor">
    <cofactor evidence="11">
        <name>NADPH</name>
        <dbReference type="ChEBI" id="CHEBI:57783"/>
    </cofactor>
</comment>
<feature type="binding site" evidence="11">
    <location>
        <begin position="260"/>
        <end position="262"/>
    </location>
    <ligand>
        <name>FMN</name>
        <dbReference type="ChEBI" id="CHEBI:58210"/>
    </ligand>
</feature>